<reference evidence="10 11" key="1">
    <citation type="submission" date="2016-12" db="EMBL/GenBank/DDBJ databases">
        <title>Genome sequencing of Methylocaldum marinum.</title>
        <authorList>
            <person name="Takeuchi M."/>
            <person name="Kamagata Y."/>
            <person name="Hiraoka S."/>
            <person name="Oshima K."/>
            <person name="Hattori M."/>
            <person name="Iwasaki W."/>
        </authorList>
    </citation>
    <scope>NUCLEOTIDE SEQUENCE [LARGE SCALE GENOMIC DNA]</scope>
    <source>
        <strain evidence="10 11">S8</strain>
    </source>
</reference>
<dbReference type="PANTHER" id="PTHR30294">
    <property type="entry name" value="MEMBRANE COMPONENT OF ABC TRANSPORTER YHHJ-RELATED"/>
    <property type="match status" value="1"/>
</dbReference>
<keyword evidence="7 8" id="KW-0472">Membrane</keyword>
<dbReference type="KEGG" id="mmai:sS8_0699"/>
<evidence type="ECO:0000256" key="5">
    <source>
        <dbReference type="ARBA" id="ARBA00022692"/>
    </source>
</evidence>
<comment type="subcellular location">
    <subcellularLocation>
        <location evidence="8">Cell inner membrane</location>
        <topology evidence="8">Multi-pass membrane protein</topology>
    </subcellularLocation>
    <subcellularLocation>
        <location evidence="1">Cell membrane</location>
        <topology evidence="1">Multi-pass membrane protein</topology>
    </subcellularLocation>
</comment>
<dbReference type="InterPro" id="IPR047817">
    <property type="entry name" value="ABC2_TM_bact-type"/>
</dbReference>
<feature type="transmembrane region" description="Helical" evidence="8">
    <location>
        <begin position="221"/>
        <end position="243"/>
    </location>
</feature>
<evidence type="ECO:0000313" key="10">
    <source>
        <dbReference type="EMBL" id="BBA32664.1"/>
    </source>
</evidence>
<keyword evidence="6 8" id="KW-1133">Transmembrane helix</keyword>
<evidence type="ECO:0000256" key="6">
    <source>
        <dbReference type="ARBA" id="ARBA00022989"/>
    </source>
</evidence>
<dbReference type="PANTHER" id="PTHR30294:SF29">
    <property type="entry name" value="MULTIDRUG ABC TRANSPORTER PERMEASE YBHS-RELATED"/>
    <property type="match status" value="1"/>
</dbReference>
<dbReference type="PRINTS" id="PR00164">
    <property type="entry name" value="ABC2TRNSPORT"/>
</dbReference>
<accession>A0A250KM73</accession>
<dbReference type="EMBL" id="AP017928">
    <property type="protein sequence ID" value="BBA32664.1"/>
    <property type="molecule type" value="Genomic_DNA"/>
</dbReference>
<dbReference type="GO" id="GO:0140359">
    <property type="term" value="F:ABC-type transporter activity"/>
    <property type="evidence" value="ECO:0007669"/>
    <property type="project" value="InterPro"/>
</dbReference>
<dbReference type="InterPro" id="IPR013525">
    <property type="entry name" value="ABC2_TM"/>
</dbReference>
<keyword evidence="3 8" id="KW-0813">Transport</keyword>
<dbReference type="InterPro" id="IPR051449">
    <property type="entry name" value="ABC-2_transporter_component"/>
</dbReference>
<keyword evidence="4 8" id="KW-1003">Cell membrane</keyword>
<evidence type="ECO:0000256" key="3">
    <source>
        <dbReference type="ARBA" id="ARBA00022448"/>
    </source>
</evidence>
<feature type="transmembrane region" description="Helical" evidence="8">
    <location>
        <begin position="287"/>
        <end position="303"/>
    </location>
</feature>
<keyword evidence="5 8" id="KW-0812">Transmembrane</keyword>
<dbReference type="PROSITE" id="PS51012">
    <property type="entry name" value="ABC_TM2"/>
    <property type="match status" value="1"/>
</dbReference>
<gene>
    <name evidence="10" type="ORF">sS8_0699</name>
</gene>
<dbReference type="RefSeq" id="WP_119628416.1">
    <property type="nucleotide sequence ID" value="NZ_AP017928.1"/>
</dbReference>
<feature type="transmembrane region" description="Helical" evidence="8">
    <location>
        <begin position="255"/>
        <end position="275"/>
    </location>
</feature>
<evidence type="ECO:0000313" key="11">
    <source>
        <dbReference type="Proteomes" id="UP000266313"/>
    </source>
</evidence>
<name>A0A250KM73_9GAMM</name>
<evidence type="ECO:0000256" key="4">
    <source>
        <dbReference type="ARBA" id="ARBA00022475"/>
    </source>
</evidence>
<dbReference type="GO" id="GO:0043190">
    <property type="term" value="C:ATP-binding cassette (ABC) transporter complex"/>
    <property type="evidence" value="ECO:0007669"/>
    <property type="project" value="InterPro"/>
</dbReference>
<proteinExistence type="inferred from homology"/>
<dbReference type="InterPro" id="IPR000412">
    <property type="entry name" value="ABC_2_transport"/>
</dbReference>
<dbReference type="Gene3D" id="3.40.1710.10">
    <property type="entry name" value="abc type-2 transporter like domain"/>
    <property type="match status" value="1"/>
</dbReference>
<evidence type="ECO:0000256" key="1">
    <source>
        <dbReference type="ARBA" id="ARBA00004651"/>
    </source>
</evidence>
<dbReference type="Pfam" id="PF12698">
    <property type="entry name" value="ABC2_membrane_3"/>
    <property type="match status" value="1"/>
</dbReference>
<feature type="domain" description="ABC transmembrane type-2" evidence="9">
    <location>
        <begin position="119"/>
        <end position="364"/>
    </location>
</feature>
<evidence type="ECO:0000256" key="2">
    <source>
        <dbReference type="ARBA" id="ARBA00007783"/>
    </source>
</evidence>
<dbReference type="AlphaFoldDB" id="A0A250KM73"/>
<comment type="similarity">
    <text evidence="2 8">Belongs to the ABC-2 integral membrane protein family.</text>
</comment>
<protein>
    <recommendedName>
        <fullName evidence="8">Transport permease protein</fullName>
    </recommendedName>
</protein>
<dbReference type="OrthoDB" id="9808686at2"/>
<organism evidence="10 11">
    <name type="scientific">Methylocaldum marinum</name>
    <dbReference type="NCBI Taxonomy" id="1432792"/>
    <lineage>
        <taxon>Bacteria</taxon>
        <taxon>Pseudomonadati</taxon>
        <taxon>Pseudomonadota</taxon>
        <taxon>Gammaproteobacteria</taxon>
        <taxon>Methylococcales</taxon>
        <taxon>Methylococcaceae</taxon>
        <taxon>Methylocaldum</taxon>
    </lineage>
</organism>
<evidence type="ECO:0000256" key="7">
    <source>
        <dbReference type="ARBA" id="ARBA00023136"/>
    </source>
</evidence>
<feature type="transmembrane region" description="Helical" evidence="8">
    <location>
        <begin position="343"/>
        <end position="361"/>
    </location>
</feature>
<keyword evidence="11" id="KW-1185">Reference proteome</keyword>
<feature type="transmembrane region" description="Helical" evidence="8">
    <location>
        <begin position="173"/>
        <end position="195"/>
    </location>
</feature>
<sequence>MKGLQRLFAILRKAVRQLRRDRLTFGMIVGIPLLQITLFGFAINTDVRDLSAGIADQANTQFSRILGSDAQASQVVRITRRVETAEQLEILLRRGEISVGIFIPADFEQRLTRRDRPAAQLMIDGSDPLILAAARQLTGMSLRYDTAPQAGADAALFEIRNYYNPERRSAVNIVPGLMGVILTMTMVLFTAVAIVRERERGNLELLINTPVRNLELMVGKIVPYIVIGLIQVSLILLLGVFLFQVPIQGRIIDVYLAALVFIAANLTMGLVISTLAKTQFQAMETTFFFFLPSILISGFMFPFDGMPRAAQYIAEFLPLTHFVRLIRGVMLRGAELSELLSEIWALLAFMFITLGLAILRFKKRLD</sequence>
<dbReference type="Proteomes" id="UP000266313">
    <property type="component" value="Chromosome"/>
</dbReference>
<evidence type="ECO:0000256" key="8">
    <source>
        <dbReference type="RuleBase" id="RU361157"/>
    </source>
</evidence>
<evidence type="ECO:0000259" key="9">
    <source>
        <dbReference type="PROSITE" id="PS51012"/>
    </source>
</evidence>
<feature type="transmembrane region" description="Helical" evidence="8">
    <location>
        <begin position="21"/>
        <end position="43"/>
    </location>
</feature>